<sequence>MDPLITFLQQRLEHPLPGKSSQLAMAPEPVTGNTRRRPMTPAGDARQSSVLILLFPNDHQKWELILTLRTPSINHGGQISLPGGRAESGERPLQTALREAREEIGIPSQDVTVIGQLSELYVSHSNNQVVPVVGYLPERPRFSINPAEVEEVFAIELDSLLHKKNLTVEDWNLRSHTYRVPYWDVHQVPLWGATAMILHELLDLYREFLDAS</sequence>
<dbReference type="InterPro" id="IPR020084">
    <property type="entry name" value="NUDIX_hydrolase_CS"/>
</dbReference>
<dbReference type="GO" id="GO:0010945">
    <property type="term" value="F:coenzyme A diphosphatase activity"/>
    <property type="evidence" value="ECO:0007669"/>
    <property type="project" value="InterPro"/>
</dbReference>
<dbReference type="PANTHER" id="PTHR12992">
    <property type="entry name" value="NUDIX HYDROLASE"/>
    <property type="match status" value="1"/>
</dbReference>
<keyword evidence="5" id="KW-0460">Magnesium</keyword>
<evidence type="ECO:0000256" key="5">
    <source>
        <dbReference type="ARBA" id="ARBA00022842"/>
    </source>
</evidence>
<dbReference type="GO" id="GO:0046872">
    <property type="term" value="F:metal ion binding"/>
    <property type="evidence" value="ECO:0007669"/>
    <property type="project" value="UniProtKB-KW"/>
</dbReference>
<accession>A0A521EYI5</accession>
<dbReference type="InterPro" id="IPR015797">
    <property type="entry name" value="NUDIX_hydrolase-like_dom_sf"/>
</dbReference>
<evidence type="ECO:0000256" key="3">
    <source>
        <dbReference type="ARBA" id="ARBA00022723"/>
    </source>
</evidence>
<proteinExistence type="predicted"/>
<protein>
    <submittedName>
        <fullName evidence="9">NUDIX domain-containing protein</fullName>
    </submittedName>
</protein>
<name>A0A521EYI5_9BACT</name>
<dbReference type="PANTHER" id="PTHR12992:SF11">
    <property type="entry name" value="MITOCHONDRIAL COENZYME A DIPHOSPHATASE NUDT8"/>
    <property type="match status" value="1"/>
</dbReference>
<evidence type="ECO:0000256" key="6">
    <source>
        <dbReference type="ARBA" id="ARBA00023211"/>
    </source>
</evidence>
<evidence type="ECO:0000256" key="7">
    <source>
        <dbReference type="SAM" id="MobiDB-lite"/>
    </source>
</evidence>
<dbReference type="InterPro" id="IPR000086">
    <property type="entry name" value="NUDIX_hydrolase_dom"/>
</dbReference>
<dbReference type="Pfam" id="PF00293">
    <property type="entry name" value="NUDIX"/>
    <property type="match status" value="1"/>
</dbReference>
<dbReference type="SUPFAM" id="SSF55811">
    <property type="entry name" value="Nudix"/>
    <property type="match status" value="1"/>
</dbReference>
<dbReference type="AlphaFoldDB" id="A0A521EYI5"/>
<gene>
    <name evidence="9" type="ORF">SAMN06265218_12045</name>
</gene>
<keyword evidence="4" id="KW-0378">Hydrolase</keyword>
<organism evidence="9 10">
    <name type="scientific">Fodinibius sediminis</name>
    <dbReference type="NCBI Taxonomy" id="1214077"/>
    <lineage>
        <taxon>Bacteria</taxon>
        <taxon>Pseudomonadati</taxon>
        <taxon>Balneolota</taxon>
        <taxon>Balneolia</taxon>
        <taxon>Balneolales</taxon>
        <taxon>Balneolaceae</taxon>
        <taxon>Fodinibius</taxon>
    </lineage>
</organism>
<comment type="cofactor">
    <cofactor evidence="2">
        <name>Mg(2+)</name>
        <dbReference type="ChEBI" id="CHEBI:18420"/>
    </cofactor>
</comment>
<keyword evidence="3" id="KW-0479">Metal-binding</keyword>
<dbReference type="PROSITE" id="PS00893">
    <property type="entry name" value="NUDIX_BOX"/>
    <property type="match status" value="1"/>
</dbReference>
<keyword evidence="6" id="KW-0464">Manganese</keyword>
<comment type="cofactor">
    <cofactor evidence="1">
        <name>Mn(2+)</name>
        <dbReference type="ChEBI" id="CHEBI:29035"/>
    </cofactor>
</comment>
<dbReference type="Gene3D" id="3.90.79.10">
    <property type="entry name" value="Nucleoside Triphosphate Pyrophosphohydrolase"/>
    <property type="match status" value="1"/>
</dbReference>
<evidence type="ECO:0000259" key="8">
    <source>
        <dbReference type="PROSITE" id="PS51462"/>
    </source>
</evidence>
<evidence type="ECO:0000256" key="4">
    <source>
        <dbReference type="ARBA" id="ARBA00022801"/>
    </source>
</evidence>
<feature type="region of interest" description="Disordered" evidence="7">
    <location>
        <begin position="16"/>
        <end position="43"/>
    </location>
</feature>
<dbReference type="PROSITE" id="PS51462">
    <property type="entry name" value="NUDIX"/>
    <property type="match status" value="1"/>
</dbReference>
<reference evidence="9 10" key="1">
    <citation type="submission" date="2017-05" db="EMBL/GenBank/DDBJ databases">
        <authorList>
            <person name="Varghese N."/>
            <person name="Submissions S."/>
        </authorList>
    </citation>
    <scope>NUCLEOTIDE SEQUENCE [LARGE SCALE GENOMIC DNA]</scope>
    <source>
        <strain evidence="9 10">DSM 21194</strain>
    </source>
</reference>
<feature type="domain" description="Nudix hydrolase" evidence="8">
    <location>
        <begin position="45"/>
        <end position="179"/>
    </location>
</feature>
<dbReference type="Proteomes" id="UP000317593">
    <property type="component" value="Unassembled WGS sequence"/>
</dbReference>
<keyword evidence="10" id="KW-1185">Reference proteome</keyword>
<evidence type="ECO:0000256" key="1">
    <source>
        <dbReference type="ARBA" id="ARBA00001936"/>
    </source>
</evidence>
<dbReference type="EMBL" id="FXTH01000020">
    <property type="protein sequence ID" value="SMO89008.1"/>
    <property type="molecule type" value="Genomic_DNA"/>
</dbReference>
<dbReference type="CDD" id="cd03426">
    <property type="entry name" value="NUDIX_CoAse_Nudt7"/>
    <property type="match status" value="1"/>
</dbReference>
<evidence type="ECO:0000256" key="2">
    <source>
        <dbReference type="ARBA" id="ARBA00001946"/>
    </source>
</evidence>
<evidence type="ECO:0000313" key="10">
    <source>
        <dbReference type="Proteomes" id="UP000317593"/>
    </source>
</evidence>
<dbReference type="InterPro" id="IPR045121">
    <property type="entry name" value="CoAse"/>
</dbReference>
<evidence type="ECO:0000313" key="9">
    <source>
        <dbReference type="EMBL" id="SMO89008.1"/>
    </source>
</evidence>